<evidence type="ECO:0000256" key="3">
    <source>
        <dbReference type="ARBA" id="ARBA00012415"/>
    </source>
</evidence>
<organism evidence="9 10">
    <name type="scientific">Paraclostridium bifermentans ATCC 638 = DSM 14991</name>
    <dbReference type="NCBI Taxonomy" id="1233171"/>
    <lineage>
        <taxon>Bacteria</taxon>
        <taxon>Bacillati</taxon>
        <taxon>Bacillota</taxon>
        <taxon>Clostridia</taxon>
        <taxon>Peptostreptococcales</taxon>
        <taxon>Peptostreptococcaceae</taxon>
        <taxon>Paraclostridium</taxon>
    </lineage>
</organism>
<dbReference type="RefSeq" id="WP_021433715.1">
    <property type="nucleotide sequence ID" value="NZ_AVNC01000015.1"/>
</dbReference>
<dbReference type="InterPro" id="IPR005771">
    <property type="entry name" value="GalU_uridylyltTrfase_bac/arc"/>
</dbReference>
<dbReference type="CDD" id="cd02541">
    <property type="entry name" value="UGPase_prokaryotic"/>
    <property type="match status" value="1"/>
</dbReference>
<dbReference type="InterPro" id="IPR029044">
    <property type="entry name" value="Nucleotide-diphossugar_trans"/>
</dbReference>
<dbReference type="EC" id="2.7.7.9" evidence="3 7"/>
<dbReference type="AlphaFoldDB" id="T4VSD1"/>
<dbReference type="PANTHER" id="PTHR43197:SF1">
    <property type="entry name" value="UTP--GLUCOSE-1-PHOSPHATE URIDYLYLTRANSFERASE"/>
    <property type="match status" value="1"/>
</dbReference>
<proteinExistence type="inferred from homology"/>
<dbReference type="PATRIC" id="fig|1233171.3.peg.2497"/>
<comment type="catalytic activity">
    <reaction evidence="6 7">
        <text>alpha-D-glucose 1-phosphate + UTP + H(+) = UDP-alpha-D-glucose + diphosphate</text>
        <dbReference type="Rhea" id="RHEA:19889"/>
        <dbReference type="ChEBI" id="CHEBI:15378"/>
        <dbReference type="ChEBI" id="CHEBI:33019"/>
        <dbReference type="ChEBI" id="CHEBI:46398"/>
        <dbReference type="ChEBI" id="CHEBI:58601"/>
        <dbReference type="ChEBI" id="CHEBI:58885"/>
        <dbReference type="EC" id="2.7.7.9"/>
    </reaction>
</comment>
<keyword evidence="5 7" id="KW-0548">Nucleotidyltransferase</keyword>
<dbReference type="SUPFAM" id="SSF53448">
    <property type="entry name" value="Nucleotide-diphospho-sugar transferases"/>
    <property type="match status" value="1"/>
</dbReference>
<name>T4VSD1_PARBF</name>
<dbReference type="GO" id="GO:0003983">
    <property type="term" value="F:UTP:glucose-1-phosphate uridylyltransferase activity"/>
    <property type="evidence" value="ECO:0007669"/>
    <property type="project" value="UniProtKB-EC"/>
</dbReference>
<dbReference type="Gene3D" id="3.90.550.10">
    <property type="entry name" value="Spore Coat Polysaccharide Biosynthesis Protein SpsA, Chain A"/>
    <property type="match status" value="1"/>
</dbReference>
<protein>
    <recommendedName>
        <fullName evidence="3 7">UTP--glucose-1-phosphate uridylyltransferase</fullName>
        <ecNumber evidence="3 7">2.7.7.9</ecNumber>
    </recommendedName>
    <alternativeName>
        <fullName evidence="7">UDP-glucose pyrophosphorylase</fullName>
    </alternativeName>
</protein>
<dbReference type="GeneID" id="67473449"/>
<comment type="pathway">
    <text evidence="1">Glycolipid metabolism; diglucosyl-diacylglycerol biosynthesis.</text>
</comment>
<evidence type="ECO:0000256" key="7">
    <source>
        <dbReference type="RuleBase" id="RU361259"/>
    </source>
</evidence>
<comment type="caution">
    <text evidence="9">The sequence shown here is derived from an EMBL/GenBank/DDBJ whole genome shotgun (WGS) entry which is preliminary data.</text>
</comment>
<dbReference type="InterPro" id="IPR005835">
    <property type="entry name" value="NTP_transferase_dom"/>
</dbReference>
<feature type="domain" description="Nucleotidyl transferase" evidence="8">
    <location>
        <begin position="7"/>
        <end position="266"/>
    </location>
</feature>
<dbReference type="Pfam" id="PF00483">
    <property type="entry name" value="NTP_transferase"/>
    <property type="match status" value="1"/>
</dbReference>
<reference evidence="9 10" key="1">
    <citation type="submission" date="2013-06" db="EMBL/GenBank/DDBJ databases">
        <authorList>
            <person name="Walk S."/>
            <person name="Aronoff D."/>
            <person name="Young V.Y."/>
            <person name="Marsh J."/>
            <person name="Harrison L."/>
            <person name="Daugherty S.C."/>
            <person name="Shefchek K.A."/>
            <person name="Hine E.E."/>
            <person name="Tallon L.J."/>
            <person name="Sadzewicz L.K."/>
            <person name="Rasko D.A."/>
        </authorList>
    </citation>
    <scope>NUCLEOTIDE SEQUENCE [LARGE SCALE GENOMIC DNA]</scope>
    <source>
        <strain evidence="9 10">ATCC 638</strain>
    </source>
</reference>
<dbReference type="NCBIfam" id="TIGR01099">
    <property type="entry name" value="galU"/>
    <property type="match status" value="1"/>
</dbReference>
<evidence type="ECO:0000256" key="4">
    <source>
        <dbReference type="ARBA" id="ARBA00022679"/>
    </source>
</evidence>
<evidence type="ECO:0000256" key="2">
    <source>
        <dbReference type="ARBA" id="ARBA00006890"/>
    </source>
</evidence>
<accession>T4VSD1</accession>
<keyword evidence="4 7" id="KW-0808">Transferase</keyword>
<dbReference type="GO" id="GO:0006011">
    <property type="term" value="P:UDP-alpha-D-glucose metabolic process"/>
    <property type="evidence" value="ECO:0007669"/>
    <property type="project" value="InterPro"/>
</dbReference>
<dbReference type="FunFam" id="3.90.550.10:FF:000045">
    <property type="entry name" value="UTP--glucose-1-phosphate uridylyltransferase"/>
    <property type="match status" value="1"/>
</dbReference>
<sequence>MKKRVRKAIIPAAGLGTRFLPVTKSQPKEMLPIVDKPTLQYIIEEAVKSGIEEILVVTGRSKKSIEDHFDRSVELEIELEQKGKTDMLEMVKEISNMVDIHFIRQKEPKGLGHAIYCAKSFVGDEPFAVLLGDDIVDNEVPCLAQLIKAYNEYNTSILGVQEVEKENTDKYGILDAKFIEDRMYKVKDMVEKPKVEEAPSNIAILGRYIITPAIFEILENQEPGKGGEIQLTDALKTLGGHEAIYAYNFEGRRYDVGDKLGFLEATIDFALKREDLGNDFMEFLKTKVKHKELTIQNLGIGKEVALDIE</sequence>
<evidence type="ECO:0000313" key="9">
    <source>
        <dbReference type="EMBL" id="EQK43666.1"/>
    </source>
</evidence>
<evidence type="ECO:0000259" key="8">
    <source>
        <dbReference type="Pfam" id="PF00483"/>
    </source>
</evidence>
<dbReference type="Proteomes" id="UP000015688">
    <property type="component" value="Unassembled WGS sequence"/>
</dbReference>
<gene>
    <name evidence="9" type="ORF">C672_2610</name>
</gene>
<dbReference type="PANTHER" id="PTHR43197">
    <property type="entry name" value="UTP--GLUCOSE-1-PHOSPHATE URIDYLYLTRANSFERASE"/>
    <property type="match status" value="1"/>
</dbReference>
<evidence type="ECO:0000313" key="10">
    <source>
        <dbReference type="Proteomes" id="UP000015688"/>
    </source>
</evidence>
<evidence type="ECO:0000256" key="1">
    <source>
        <dbReference type="ARBA" id="ARBA00005164"/>
    </source>
</evidence>
<dbReference type="EMBL" id="AVNC01000015">
    <property type="protein sequence ID" value="EQK43666.1"/>
    <property type="molecule type" value="Genomic_DNA"/>
</dbReference>
<evidence type="ECO:0000256" key="5">
    <source>
        <dbReference type="ARBA" id="ARBA00022695"/>
    </source>
</evidence>
<evidence type="ECO:0000256" key="6">
    <source>
        <dbReference type="ARBA" id="ARBA00048128"/>
    </source>
</evidence>
<comment type="similarity">
    <text evidence="2 7">Belongs to the UDPGP type 2 family.</text>
</comment>